<dbReference type="EMBL" id="ADBJ01000010">
    <property type="protein sequence ID" value="EFA84043.1"/>
    <property type="molecule type" value="Genomic_DNA"/>
</dbReference>
<evidence type="ECO:0000256" key="3">
    <source>
        <dbReference type="ARBA" id="ARBA00022806"/>
    </source>
</evidence>
<evidence type="ECO:0000256" key="4">
    <source>
        <dbReference type="ARBA" id="ARBA00022840"/>
    </source>
</evidence>
<dbReference type="InterPro" id="IPR027417">
    <property type="entry name" value="P-loop_NTPase"/>
</dbReference>
<keyword evidence="1 6" id="KW-0547">Nucleotide-binding</keyword>
<comment type="caution">
    <text evidence="10">The sequence shown here is derived from an EMBL/GenBank/DDBJ whole genome shotgun (WGS) entry which is preliminary data.</text>
</comment>
<dbReference type="OMA" id="HEVKAFD"/>
<dbReference type="STRING" id="670386.D3B3Z5"/>
<dbReference type="PROSITE" id="PS51194">
    <property type="entry name" value="HELICASE_CTER"/>
    <property type="match status" value="1"/>
</dbReference>
<evidence type="ECO:0000259" key="8">
    <source>
        <dbReference type="PROSITE" id="PS51192"/>
    </source>
</evidence>
<dbReference type="Proteomes" id="UP000001396">
    <property type="component" value="Unassembled WGS sequence"/>
</dbReference>
<keyword evidence="4 6" id="KW-0067">ATP-binding</keyword>
<comment type="similarity">
    <text evidence="6">Belongs to the DEAD box helicase family.</text>
</comment>
<dbReference type="GO" id="GO:0005524">
    <property type="term" value="F:ATP binding"/>
    <property type="evidence" value="ECO:0007669"/>
    <property type="project" value="UniProtKB-UniRule"/>
</dbReference>
<dbReference type="PROSITE" id="PS51192">
    <property type="entry name" value="HELICASE_ATP_BIND_1"/>
    <property type="match status" value="1"/>
</dbReference>
<dbReference type="InterPro" id="IPR001650">
    <property type="entry name" value="Helicase_C-like"/>
</dbReference>
<protein>
    <recommendedName>
        <fullName evidence="7">ATP-dependent RNA helicase</fullName>
        <ecNumber evidence="7">3.6.4.13</ecNumber>
    </recommendedName>
</protein>
<dbReference type="InParanoid" id="D3B3Z5"/>
<comment type="function">
    <text evidence="7">RNA helicase.</text>
</comment>
<dbReference type="AlphaFoldDB" id="D3B3Z5"/>
<name>D3B3Z5_HETP5</name>
<evidence type="ECO:0000256" key="6">
    <source>
        <dbReference type="RuleBase" id="RU000492"/>
    </source>
</evidence>
<keyword evidence="5 7" id="KW-0694">RNA-binding</keyword>
<dbReference type="InterPro" id="IPR014001">
    <property type="entry name" value="Helicase_ATP-bd"/>
</dbReference>
<dbReference type="GO" id="GO:0016787">
    <property type="term" value="F:hydrolase activity"/>
    <property type="evidence" value="ECO:0007669"/>
    <property type="project" value="UniProtKB-KW"/>
</dbReference>
<proteinExistence type="inferred from homology"/>
<reference evidence="10 11" key="1">
    <citation type="journal article" date="2011" name="Genome Res.">
        <title>Phylogeny-wide analysis of social amoeba genomes highlights ancient origins for complex intercellular communication.</title>
        <authorList>
            <person name="Heidel A.J."/>
            <person name="Lawal H.M."/>
            <person name="Felder M."/>
            <person name="Schilde C."/>
            <person name="Helps N.R."/>
            <person name="Tunggal B."/>
            <person name="Rivero F."/>
            <person name="John U."/>
            <person name="Schleicher M."/>
            <person name="Eichinger L."/>
            <person name="Platzer M."/>
            <person name="Noegel A.A."/>
            <person name="Schaap P."/>
            <person name="Gloeckner G."/>
        </authorList>
    </citation>
    <scope>NUCLEOTIDE SEQUENCE [LARGE SCALE GENOMIC DNA]</scope>
    <source>
        <strain evidence="11">ATCC 26659 / Pp 5 / PN500</strain>
    </source>
</reference>
<evidence type="ECO:0000256" key="5">
    <source>
        <dbReference type="ARBA" id="ARBA00022884"/>
    </source>
</evidence>
<dbReference type="InterPro" id="IPR011545">
    <property type="entry name" value="DEAD/DEAH_box_helicase_dom"/>
</dbReference>
<dbReference type="SMART" id="SM00490">
    <property type="entry name" value="HELICc"/>
    <property type="match status" value="1"/>
</dbReference>
<dbReference type="EC" id="3.6.4.13" evidence="7"/>
<dbReference type="Gene3D" id="3.40.50.300">
    <property type="entry name" value="P-loop containing nucleotide triphosphate hydrolases"/>
    <property type="match status" value="2"/>
</dbReference>
<dbReference type="SUPFAM" id="SSF52540">
    <property type="entry name" value="P-loop containing nucleoside triphosphate hydrolases"/>
    <property type="match status" value="1"/>
</dbReference>
<comment type="domain">
    <text evidence="7">The Q motif is unique to and characteristic of the DEAD box family of RNA helicases and controls ATP binding and hydrolysis.</text>
</comment>
<sequence>MDKRLINFWVIGYYVQDLLLSLDSIMVSRIEMMDSQSLESIGLPDWIIKNLNDQGIVELLAVQNEIVPFIARTEGHDICVCAPTGSGKTLAYVLPIVQKLYNRVVRRLRVICIVPTHDLVTQTEATFKSITKGTDLVVETLGLRSFALEQSLIVSSHFNDENNSVTYQSLVDIIVCTPGRLVEHLNETPGFDLQHLTYLVIDEADRLLRESFQYWLEKVMDSSSVSKERLISIGSRGDISISDSKYNNTSSGGSSNFRSHIDHLSFKESRVIKLLLSATMSYNPEKISLLKLNAPLYFQSNKISELKYTIPDTLKESYIACHSDQKPLALISVIGNIFKSKQQQQTDQNDNIARIICFTNSIDITQRLNTLLGFIGEVDGVKLKPAQYSSSINSIERSNLLKLFANGDINVLICSDILARGMDLPNVDAVINYNAPPSAVLYVHRVGRTARAGRKGSAYTIVAREEKSYFTNMIKKAGRTQKMDKLTWKKEQYQKYTKSYKNALSQTRTIYAKRKANQKLFKSINNLSQSSALTTEDNQSIIVQDLTEINKKRLLINFE</sequence>
<dbReference type="CDD" id="cd18787">
    <property type="entry name" value="SF2_C_DEAD"/>
    <property type="match status" value="1"/>
</dbReference>
<evidence type="ECO:0000313" key="11">
    <source>
        <dbReference type="Proteomes" id="UP000001396"/>
    </source>
</evidence>
<dbReference type="InterPro" id="IPR000629">
    <property type="entry name" value="RNA-helicase_DEAD-box_CS"/>
</dbReference>
<dbReference type="GeneID" id="31358639"/>
<dbReference type="Pfam" id="PF00270">
    <property type="entry name" value="DEAD"/>
    <property type="match status" value="1"/>
</dbReference>
<evidence type="ECO:0000256" key="1">
    <source>
        <dbReference type="ARBA" id="ARBA00022741"/>
    </source>
</evidence>
<accession>D3B3Z5</accession>
<dbReference type="GO" id="GO:0003723">
    <property type="term" value="F:RNA binding"/>
    <property type="evidence" value="ECO:0007669"/>
    <property type="project" value="UniProtKB-UniRule"/>
</dbReference>
<evidence type="ECO:0000256" key="7">
    <source>
        <dbReference type="RuleBase" id="RU365068"/>
    </source>
</evidence>
<dbReference type="PANTHER" id="PTHR24031">
    <property type="entry name" value="RNA HELICASE"/>
    <property type="match status" value="1"/>
</dbReference>
<keyword evidence="3 6" id="KW-0347">Helicase</keyword>
<organism evidence="10 11">
    <name type="scientific">Heterostelium pallidum (strain ATCC 26659 / Pp 5 / PN500)</name>
    <name type="common">Cellular slime mold</name>
    <name type="synonym">Polysphondylium pallidum</name>
    <dbReference type="NCBI Taxonomy" id="670386"/>
    <lineage>
        <taxon>Eukaryota</taxon>
        <taxon>Amoebozoa</taxon>
        <taxon>Evosea</taxon>
        <taxon>Eumycetozoa</taxon>
        <taxon>Dictyostelia</taxon>
        <taxon>Acytosteliales</taxon>
        <taxon>Acytosteliaceae</taxon>
        <taxon>Heterostelium</taxon>
    </lineage>
</organism>
<feature type="domain" description="Helicase ATP-binding" evidence="8">
    <location>
        <begin position="69"/>
        <end position="298"/>
    </location>
</feature>
<feature type="domain" description="Helicase C-terminal" evidence="9">
    <location>
        <begin position="345"/>
        <end position="493"/>
    </location>
</feature>
<gene>
    <name evidence="10" type="primary">ddx51</name>
    <name evidence="10" type="ORF">PPL_03116</name>
</gene>
<keyword evidence="2 6" id="KW-0378">Hydrolase</keyword>
<evidence type="ECO:0000259" key="9">
    <source>
        <dbReference type="PROSITE" id="PS51194"/>
    </source>
</evidence>
<dbReference type="RefSeq" id="XP_020436160.1">
    <property type="nucleotide sequence ID" value="XM_020574088.1"/>
</dbReference>
<evidence type="ECO:0000313" key="10">
    <source>
        <dbReference type="EMBL" id="EFA84043.1"/>
    </source>
</evidence>
<dbReference type="GO" id="GO:0003724">
    <property type="term" value="F:RNA helicase activity"/>
    <property type="evidence" value="ECO:0007669"/>
    <property type="project" value="UniProtKB-EC"/>
</dbReference>
<dbReference type="SMART" id="SM00487">
    <property type="entry name" value="DEXDc"/>
    <property type="match status" value="1"/>
</dbReference>
<comment type="catalytic activity">
    <reaction evidence="7">
        <text>ATP + H2O = ADP + phosphate + H(+)</text>
        <dbReference type="Rhea" id="RHEA:13065"/>
        <dbReference type="ChEBI" id="CHEBI:15377"/>
        <dbReference type="ChEBI" id="CHEBI:15378"/>
        <dbReference type="ChEBI" id="CHEBI:30616"/>
        <dbReference type="ChEBI" id="CHEBI:43474"/>
        <dbReference type="ChEBI" id="CHEBI:456216"/>
        <dbReference type="EC" id="3.6.4.13"/>
    </reaction>
</comment>
<evidence type="ECO:0000256" key="2">
    <source>
        <dbReference type="ARBA" id="ARBA00022801"/>
    </source>
</evidence>
<dbReference type="FunCoup" id="D3B3Z5">
    <property type="interactions" value="937"/>
</dbReference>
<dbReference type="CDD" id="cd17956">
    <property type="entry name" value="DEADc_DDX51"/>
    <property type="match status" value="1"/>
</dbReference>
<keyword evidence="11" id="KW-1185">Reference proteome</keyword>
<dbReference type="Pfam" id="PF00271">
    <property type="entry name" value="Helicase_C"/>
    <property type="match status" value="1"/>
</dbReference>
<dbReference type="PROSITE" id="PS00039">
    <property type="entry name" value="DEAD_ATP_HELICASE"/>
    <property type="match status" value="1"/>
</dbReference>